<name>A2Q5Y0_MEDTR</name>
<protein>
    <submittedName>
        <fullName evidence="1">Uncharacterized protein</fullName>
    </submittedName>
</protein>
<proteinExistence type="predicted"/>
<accession>A2Q5Y0</accession>
<sequence>MHRKRSLPSQLIVHDQKVTVDASNAVVLVVVKCAKMLLGADGGVYLQALRRSSGVLQSRCNGTPGSGGYEIVESVTAKEFIAGTCRETLCSFEPVPFAPCTPLCGRGVSQVTSSNVMFGL</sequence>
<reference evidence="1" key="1">
    <citation type="submission" date="2006-02" db="EMBL/GenBank/DDBJ databases">
        <authorList>
            <person name="Town C.D."/>
        </authorList>
    </citation>
    <scope>NUCLEOTIDE SEQUENCE</scope>
</reference>
<organism evidence="1">
    <name type="scientific">Medicago truncatula</name>
    <name type="common">Barrel medic</name>
    <name type="synonym">Medicago tribuloides</name>
    <dbReference type="NCBI Taxonomy" id="3880"/>
    <lineage>
        <taxon>Eukaryota</taxon>
        <taxon>Viridiplantae</taxon>
        <taxon>Streptophyta</taxon>
        <taxon>Embryophyta</taxon>
        <taxon>Tracheophyta</taxon>
        <taxon>Spermatophyta</taxon>
        <taxon>Magnoliopsida</taxon>
        <taxon>eudicotyledons</taxon>
        <taxon>Gunneridae</taxon>
        <taxon>Pentapetalae</taxon>
        <taxon>rosids</taxon>
        <taxon>fabids</taxon>
        <taxon>Fabales</taxon>
        <taxon>Fabaceae</taxon>
        <taxon>Papilionoideae</taxon>
        <taxon>50 kb inversion clade</taxon>
        <taxon>NPAAA clade</taxon>
        <taxon>Hologalegina</taxon>
        <taxon>IRL clade</taxon>
        <taxon>Trifolieae</taxon>
        <taxon>Medicago</taxon>
    </lineage>
</organism>
<reference evidence="1" key="2">
    <citation type="submission" date="2007-03" db="EMBL/GenBank/DDBJ databases">
        <authorList>
            <consortium name="The International Medicago Genome Annotation Group"/>
        </authorList>
    </citation>
    <scope>NUCLEOTIDE SEQUENCE</scope>
</reference>
<gene>
    <name evidence="1" type="ORF">MtrDRAFT_AC171534g18v1</name>
</gene>
<dbReference type="EMBL" id="AC171534">
    <property type="protein sequence ID" value="ABN09000.1"/>
    <property type="molecule type" value="Genomic_DNA"/>
</dbReference>
<evidence type="ECO:0000313" key="1">
    <source>
        <dbReference type="EMBL" id="ABN09000.1"/>
    </source>
</evidence>
<dbReference type="AlphaFoldDB" id="A2Q5Y0"/>